<dbReference type="AlphaFoldDB" id="A0A3N9TJW5"/>
<evidence type="ECO:0000313" key="2">
    <source>
        <dbReference type="Proteomes" id="UP000281112"/>
    </source>
</evidence>
<reference evidence="1 2" key="1">
    <citation type="submission" date="2018-11" db="EMBL/GenBank/DDBJ databases">
        <title>Vibrio LJC006 sp. nov., isolated from seawater during the bloom of the enteromorpha.</title>
        <authorList>
            <person name="Liang J."/>
        </authorList>
    </citation>
    <scope>NUCLEOTIDE SEQUENCE [LARGE SCALE GENOMIC DNA]</scope>
    <source>
        <strain evidence="1 2">LJC006</strain>
    </source>
</reference>
<dbReference type="Gene3D" id="3.40.50.1820">
    <property type="entry name" value="alpha/beta hydrolase"/>
    <property type="match status" value="1"/>
</dbReference>
<accession>A0A3N9TJW5</accession>
<dbReference type="Pfam" id="PF02089">
    <property type="entry name" value="Palm_thioest"/>
    <property type="match status" value="1"/>
</dbReference>
<dbReference type="PANTHER" id="PTHR37946:SF1">
    <property type="entry name" value="SLL1969 PROTEIN"/>
    <property type="match status" value="1"/>
</dbReference>
<sequence length="204" mass="23237">MTKAVVIVHGLYMNAFTMKWVEKYFIEKGYRTYVFEYTTRQYSDLTLFKLDQLCSEIKENEILFLGHSMGGLVIHQYLSRYKLRADIIKVITLGTPYNGSTVAQHLSDKEYSDWLFGKGSTTKEILTQGIHQQLPFPTGSIIGTSNIGIGYFFGIEDGDGTVAIRDAHTRWATDEAYVNTNHMGLLYSKKAVELADSFFTNNHF</sequence>
<keyword evidence="1" id="KW-0378">Hydrolase</keyword>
<dbReference type="GO" id="GO:0016787">
    <property type="term" value="F:hydrolase activity"/>
    <property type="evidence" value="ECO:0007669"/>
    <property type="project" value="UniProtKB-KW"/>
</dbReference>
<dbReference type="RefSeq" id="WP_124935219.1">
    <property type="nucleotide sequence ID" value="NZ_RJVQ01000001.1"/>
</dbReference>
<dbReference type="SUPFAM" id="SSF53474">
    <property type="entry name" value="alpha/beta-Hydrolases"/>
    <property type="match status" value="1"/>
</dbReference>
<dbReference type="EMBL" id="RJVQ01000001">
    <property type="protein sequence ID" value="RQW64567.1"/>
    <property type="molecule type" value="Genomic_DNA"/>
</dbReference>
<keyword evidence="2" id="KW-1185">Reference proteome</keyword>
<dbReference type="OrthoDB" id="556502at2"/>
<dbReference type="InterPro" id="IPR029058">
    <property type="entry name" value="AB_hydrolase_fold"/>
</dbReference>
<name>A0A3N9TJW5_9VIBR</name>
<dbReference type="PANTHER" id="PTHR37946">
    <property type="entry name" value="SLL1969 PROTEIN"/>
    <property type="match status" value="1"/>
</dbReference>
<comment type="caution">
    <text evidence="1">The sequence shown here is derived from an EMBL/GenBank/DDBJ whole genome shotgun (WGS) entry which is preliminary data.</text>
</comment>
<dbReference type="Proteomes" id="UP000281112">
    <property type="component" value="Unassembled WGS sequence"/>
</dbReference>
<evidence type="ECO:0000313" key="1">
    <source>
        <dbReference type="EMBL" id="RQW64567.1"/>
    </source>
</evidence>
<proteinExistence type="predicted"/>
<organism evidence="1 2">
    <name type="scientific">Vibrio viridaestus</name>
    <dbReference type="NCBI Taxonomy" id="2487322"/>
    <lineage>
        <taxon>Bacteria</taxon>
        <taxon>Pseudomonadati</taxon>
        <taxon>Pseudomonadota</taxon>
        <taxon>Gammaproteobacteria</taxon>
        <taxon>Vibrionales</taxon>
        <taxon>Vibrionaceae</taxon>
        <taxon>Vibrio</taxon>
    </lineage>
</organism>
<gene>
    <name evidence="1" type="ORF">EES38_00525</name>
</gene>
<protein>
    <submittedName>
        <fullName evidence="1">Alpha/beta hydrolase</fullName>
    </submittedName>
</protein>